<feature type="domain" description="DUF2510" evidence="2">
    <location>
        <begin position="7"/>
        <end position="39"/>
    </location>
</feature>
<dbReference type="Proteomes" id="UP001168620">
    <property type="component" value="Unassembled WGS sequence"/>
</dbReference>
<dbReference type="RefSeq" id="WP_300950522.1">
    <property type="nucleotide sequence ID" value="NZ_JAUHJQ010000001.1"/>
</dbReference>
<dbReference type="EMBL" id="JAUHJQ010000001">
    <property type="protein sequence ID" value="MDN4171600.1"/>
    <property type="molecule type" value="Genomic_DNA"/>
</dbReference>
<evidence type="ECO:0000259" key="2">
    <source>
        <dbReference type="Pfam" id="PF10708"/>
    </source>
</evidence>
<proteinExistence type="predicted"/>
<dbReference type="Pfam" id="PF10708">
    <property type="entry name" value="DUF2510"/>
    <property type="match status" value="1"/>
</dbReference>
<keyword evidence="1" id="KW-0812">Transmembrane</keyword>
<accession>A0ABT8FAX8</accession>
<keyword evidence="1" id="KW-0472">Membrane</keyword>
<evidence type="ECO:0000313" key="4">
    <source>
        <dbReference type="Proteomes" id="UP001168620"/>
    </source>
</evidence>
<name>A0ABT8FAX8_9ACTN</name>
<organism evidence="3 4">
    <name type="scientific">Nocardioides oceani</name>
    <dbReference type="NCBI Taxonomy" id="3058369"/>
    <lineage>
        <taxon>Bacteria</taxon>
        <taxon>Bacillati</taxon>
        <taxon>Actinomycetota</taxon>
        <taxon>Actinomycetes</taxon>
        <taxon>Propionibacteriales</taxon>
        <taxon>Nocardioidaceae</taxon>
        <taxon>Nocardioides</taxon>
    </lineage>
</organism>
<reference evidence="3" key="1">
    <citation type="submission" date="2023-06" db="EMBL/GenBank/DDBJ databases">
        <title>Draft genome sequence of Nocardioides sp. SOB77.</title>
        <authorList>
            <person name="Zhang G."/>
        </authorList>
    </citation>
    <scope>NUCLEOTIDE SEQUENCE</scope>
    <source>
        <strain evidence="3">SOB77</strain>
    </source>
</reference>
<feature type="transmembrane region" description="Helical" evidence="1">
    <location>
        <begin position="62"/>
        <end position="83"/>
    </location>
</feature>
<keyword evidence="4" id="KW-1185">Reference proteome</keyword>
<comment type="caution">
    <text evidence="3">The sequence shown here is derived from an EMBL/GenBank/DDBJ whole genome shotgun (WGS) entry which is preliminary data.</text>
</comment>
<protein>
    <submittedName>
        <fullName evidence="3">DUF2510 domain-containing protein</fullName>
    </submittedName>
</protein>
<keyword evidence="1" id="KW-1133">Transmembrane helix</keyword>
<sequence length="197" mass="20467">MTATPPAGWYPDHHTPGLRRYWDGTAWTEHTAPVPAPPAYPAHPTQLPAQPVVPAISRVAKVLIGVGAAALVLLSVAAFVLGVRTAGGFSADRAGALSGLDAAEACETTVAEAVRISEEQAPPVQLEDVRDLSVVEDRRETYTEPTGDGEATVLTCRGTGAWSDGDTTTEVEVGVTVDAEGTYFVFYEAVGPAGPLG</sequence>
<dbReference type="InterPro" id="IPR018929">
    <property type="entry name" value="DUF2510"/>
</dbReference>
<evidence type="ECO:0000313" key="3">
    <source>
        <dbReference type="EMBL" id="MDN4171600.1"/>
    </source>
</evidence>
<gene>
    <name evidence="3" type="ORF">QWY28_01445</name>
</gene>
<evidence type="ECO:0000256" key="1">
    <source>
        <dbReference type="SAM" id="Phobius"/>
    </source>
</evidence>